<keyword evidence="2" id="KW-1185">Reference proteome</keyword>
<proteinExistence type="predicted"/>
<evidence type="ECO:0000313" key="1">
    <source>
        <dbReference type="EMBL" id="GJJ75657.1"/>
    </source>
</evidence>
<protein>
    <submittedName>
        <fullName evidence="1">Uncharacterized protein</fullName>
    </submittedName>
</protein>
<gene>
    <name evidence="1" type="ORF">EMPS_08015</name>
</gene>
<sequence length="345" mass="37868">MSDKTIKVPEEADATDGLVIAALHLAVLTYVTQGGVRSYKGLFAKLIEAGFGTFKKIDGVFWTAVDEPFELIAIDNCYQATRQTYLQLRQTVLKTSSVEQAQGSLLGEFSLPNEMVHLFHGKKISRSLMRTHHKVPQEMTDCRASIVGWSEGQGAMCDGGTSLANFLDAHMNKNSRLAESPLSPFLSLAGLESNPSLVFVVRFDKPGSTSLDAAAPIICPVLVQTRLVEEPDCEERDEAYRAIHRTIRQSCGQHGHYIHLPVDLVAIPSAKGSYCVKKDLASEEHDDKTLITLVVDTDNIFDVFRAQYNMALAILKMAAKAVTETQKEVQELEDLKKKASGGNGL</sequence>
<dbReference type="AlphaFoldDB" id="A0A9P3HFF9"/>
<comment type="caution">
    <text evidence="1">The sequence shown here is derived from an EMBL/GenBank/DDBJ whole genome shotgun (WGS) entry which is preliminary data.</text>
</comment>
<reference evidence="1" key="2">
    <citation type="journal article" date="2022" name="Microbiol. Resour. Announc.">
        <title>Whole-Genome Sequence of Entomortierella parvispora E1425, a Mucoromycotan Fungus Associated with Burkholderiaceae-Related Endosymbiotic Bacteria.</title>
        <authorList>
            <person name="Herlambang A."/>
            <person name="Guo Y."/>
            <person name="Takashima Y."/>
            <person name="Narisawa K."/>
            <person name="Ohta H."/>
            <person name="Nishizawa T."/>
        </authorList>
    </citation>
    <scope>NUCLEOTIDE SEQUENCE</scope>
    <source>
        <strain evidence="1">E1425</strain>
    </source>
</reference>
<reference evidence="1" key="1">
    <citation type="submission" date="2021-11" db="EMBL/GenBank/DDBJ databases">
        <authorList>
            <person name="Herlambang A."/>
            <person name="Guo Y."/>
            <person name="Takashima Y."/>
            <person name="Nishizawa T."/>
        </authorList>
    </citation>
    <scope>NUCLEOTIDE SEQUENCE</scope>
    <source>
        <strain evidence="1">E1425</strain>
    </source>
</reference>
<dbReference type="EMBL" id="BQFW01000011">
    <property type="protein sequence ID" value="GJJ75657.1"/>
    <property type="molecule type" value="Genomic_DNA"/>
</dbReference>
<dbReference type="Proteomes" id="UP000827284">
    <property type="component" value="Unassembled WGS sequence"/>
</dbReference>
<name>A0A9P3HFF9_9FUNG</name>
<accession>A0A9P3HFF9</accession>
<dbReference type="OrthoDB" id="2412356at2759"/>
<evidence type="ECO:0000313" key="2">
    <source>
        <dbReference type="Proteomes" id="UP000827284"/>
    </source>
</evidence>
<organism evidence="1 2">
    <name type="scientific">Entomortierella parvispora</name>
    <dbReference type="NCBI Taxonomy" id="205924"/>
    <lineage>
        <taxon>Eukaryota</taxon>
        <taxon>Fungi</taxon>
        <taxon>Fungi incertae sedis</taxon>
        <taxon>Mucoromycota</taxon>
        <taxon>Mortierellomycotina</taxon>
        <taxon>Mortierellomycetes</taxon>
        <taxon>Mortierellales</taxon>
        <taxon>Mortierellaceae</taxon>
        <taxon>Entomortierella</taxon>
    </lineage>
</organism>